<evidence type="ECO:0000313" key="2">
    <source>
        <dbReference type="EMBL" id="CDO46405.1"/>
    </source>
</evidence>
<dbReference type="KEGG" id="bhs:BM1374165_00384"/>
<dbReference type="EMBL" id="HG969191">
    <property type="protein sequence ID" value="CDO46405.1"/>
    <property type="molecule type" value="Genomic_DNA"/>
</dbReference>
<protein>
    <submittedName>
        <fullName evidence="2">Uncharacterized protein</fullName>
    </submittedName>
</protein>
<evidence type="ECO:0000313" key="3">
    <source>
        <dbReference type="Proteomes" id="UP000019801"/>
    </source>
</evidence>
<gene>
    <name evidence="2" type="ORF">BM1374165_00384</name>
</gene>
<evidence type="ECO:0000256" key="1">
    <source>
        <dbReference type="SAM" id="Phobius"/>
    </source>
</evidence>
<keyword evidence="1" id="KW-0472">Membrane</keyword>
<accession>X5MGH8</accession>
<dbReference type="AlphaFoldDB" id="X5MGH8"/>
<keyword evidence="1" id="KW-0812">Transmembrane</keyword>
<dbReference type="PATRIC" id="fig|38323.4.peg.414"/>
<organism evidence="2 3">
    <name type="scientific">Bartonella henselae</name>
    <name type="common">Rochalimaea henselae</name>
    <dbReference type="NCBI Taxonomy" id="38323"/>
    <lineage>
        <taxon>Bacteria</taxon>
        <taxon>Pseudomonadati</taxon>
        <taxon>Pseudomonadota</taxon>
        <taxon>Alphaproteobacteria</taxon>
        <taxon>Hyphomicrobiales</taxon>
        <taxon>Bartonellaceae</taxon>
        <taxon>Bartonella</taxon>
    </lineage>
</organism>
<sequence length="570" mass="63783">MIKVKEKIMINLNGGYRSNLKHWLTLIIGFFAILAIIFVGGFYMAKPYLDSFVKQEIARRSIKAKTSEVSIIGKVNLTNVTLPVPAGISLKIGAISARPPLFFIPGTFTLYNVDLKRHNIHLQIPKISFNSVSLKEKDKTITSRLLQQIMRLQFASMIAPDISLSVKNENKLTGKFEIKGFQLSHFKNGRIGSVSIKNMGLATITANGTKQMLNVKSNTIKAQDIDINYAHSIIFGKSNVLNQGKTIIGPISLENVMVNVFEEKEKNISFSLGKFKTSGLKMKPFKQTPERLVEAYLNARKENNQEAEKITENAIILNALLATTSIDAKIDNVTIDIPQLKATLASFQFKPSQWEQPIPKKLLLSLDNLSIVPKKMNEKDLEFLQNMDVERLDLSGKLNISYDEKRHTLLLNPMSFNIKNIGSGEISAKAIDVDTKLFSGQKEAITAISQNFGITEIDVRYTDAGFIDKLFSYLAQNLNDSKHDLKKELYDDFYIMMTQSPRIFLKNHEKAESIAKSFGDFAKNPQTLIIKITAKDNKGLTIADLETALQNDLSTALSKVNLTVKNESSP</sequence>
<dbReference type="Proteomes" id="UP000019801">
    <property type="component" value="Chromosome I"/>
</dbReference>
<feature type="transmembrane region" description="Helical" evidence="1">
    <location>
        <begin position="23"/>
        <end position="45"/>
    </location>
</feature>
<reference evidence="3" key="1">
    <citation type="submission" date="2013-11" db="EMBL/GenBank/DDBJ databases">
        <title>Genome sequencing of Bartonella spp. isolated from human blood.</title>
        <authorList>
            <person name="Raoult D."/>
        </authorList>
    </citation>
    <scope>NUCLEOTIDE SEQUENCE</scope>
    <source>
        <strain evidence="3">BM1374165</strain>
    </source>
</reference>
<name>X5MGH8_BARHN</name>
<proteinExistence type="predicted"/>
<keyword evidence="1" id="KW-1133">Transmembrane helix</keyword>